<dbReference type="AlphaFoldDB" id="A0A6J4TA30"/>
<accession>A0A6J4TA30</accession>
<keyword evidence="1" id="KW-0472">Membrane</keyword>
<organism evidence="2">
    <name type="scientific">uncultured Sphingomonas sp</name>
    <dbReference type="NCBI Taxonomy" id="158754"/>
    <lineage>
        <taxon>Bacteria</taxon>
        <taxon>Pseudomonadati</taxon>
        <taxon>Pseudomonadota</taxon>
        <taxon>Alphaproteobacteria</taxon>
        <taxon>Sphingomonadales</taxon>
        <taxon>Sphingomonadaceae</taxon>
        <taxon>Sphingomonas</taxon>
        <taxon>environmental samples</taxon>
    </lineage>
</organism>
<keyword evidence="1" id="KW-0812">Transmembrane</keyword>
<proteinExistence type="predicted"/>
<evidence type="ECO:0000256" key="1">
    <source>
        <dbReference type="SAM" id="Phobius"/>
    </source>
</evidence>
<evidence type="ECO:0000313" key="2">
    <source>
        <dbReference type="EMBL" id="CAA9517340.1"/>
    </source>
</evidence>
<gene>
    <name evidence="2" type="ORF">AVDCRST_MAG62-898</name>
</gene>
<feature type="transmembrane region" description="Helical" evidence="1">
    <location>
        <begin position="12"/>
        <end position="33"/>
    </location>
</feature>
<reference evidence="2" key="1">
    <citation type="submission" date="2020-02" db="EMBL/GenBank/DDBJ databases">
        <authorList>
            <person name="Meier V. D."/>
        </authorList>
    </citation>
    <scope>NUCLEOTIDE SEQUENCE</scope>
    <source>
        <strain evidence="2">AVDCRST_MAG62</strain>
    </source>
</reference>
<keyword evidence="1" id="KW-1133">Transmembrane helix</keyword>
<name>A0A6J4TA30_9SPHN</name>
<dbReference type="EMBL" id="CADCWB010000112">
    <property type="protein sequence ID" value="CAA9517340.1"/>
    <property type="molecule type" value="Genomic_DNA"/>
</dbReference>
<sequence length="36" mass="3693">MFVSKSPTRQIAISFAGAFVTALLFVSAAIGPLPLA</sequence>
<protein>
    <submittedName>
        <fullName evidence="2">Uncharacterized protein</fullName>
    </submittedName>
</protein>